<dbReference type="Gene3D" id="1.10.10.10">
    <property type="entry name" value="Winged helix-like DNA-binding domain superfamily/Winged helix DNA-binding domain"/>
    <property type="match status" value="1"/>
</dbReference>
<proteinExistence type="predicted"/>
<dbReference type="Proteomes" id="UP000289691">
    <property type="component" value="Unassembled WGS sequence"/>
</dbReference>
<dbReference type="AlphaFoldDB" id="A0A498KTH1"/>
<evidence type="ECO:0000313" key="1">
    <source>
        <dbReference type="EMBL" id="RXK48008.1"/>
    </source>
</evidence>
<organism evidence="1 2">
    <name type="scientific">Halorientalis pallida</name>
    <dbReference type="NCBI Taxonomy" id="2479928"/>
    <lineage>
        <taxon>Archaea</taxon>
        <taxon>Methanobacteriati</taxon>
        <taxon>Methanobacteriota</taxon>
        <taxon>Stenosarchaea group</taxon>
        <taxon>Halobacteria</taxon>
        <taxon>Halobacteriales</taxon>
        <taxon>Haloarculaceae</taxon>
        <taxon>Halorientalis</taxon>
    </lineage>
</organism>
<gene>
    <name evidence="1" type="ORF">EAF64_15375</name>
</gene>
<sequence length="382" mass="42099">MQSAHGLAGSIVHLLDEAGVMIHRELLLAPGLDHETLDSIRATLLHEAQIQSQYRDHTVYRQLYEQRPDKVRQAPLVDVDAADPFGEYIGSLTIRGPHASQLGNHLEGYLRSARKPTREDAREIAVRLPIGTAGREAYAETISRLCSQKNLHSTREAVTLCRALAASPHAVADGLHWLEREDTPRDLRLDEVRYVLAQLEPARLLPDAAPTVSAAVATLLKANQPLTQTELATRADVSTRSLRKYVDVLAALDLVRETESGYRLALPFQDDDRGDLICPEPVETESTTATELLWEVADVLLNDPMRLGDLDDPVGAAFAYPVEFDALRWECPRINPSVRVAGILCVVPDTEDTVVQFGQVYKQMPLTVQSNAASGLAKRTGD</sequence>
<dbReference type="SUPFAM" id="SSF46785">
    <property type="entry name" value="Winged helix' DNA-binding domain"/>
    <property type="match status" value="1"/>
</dbReference>
<dbReference type="RefSeq" id="WP_129069861.1">
    <property type="nucleotide sequence ID" value="NZ_RDFA01000005.1"/>
</dbReference>
<dbReference type="InterPro" id="IPR036390">
    <property type="entry name" value="WH_DNA-bd_sf"/>
</dbReference>
<comment type="caution">
    <text evidence="1">The sequence shown here is derived from an EMBL/GenBank/DDBJ whole genome shotgun (WGS) entry which is preliminary data.</text>
</comment>
<reference evidence="1 2" key="1">
    <citation type="submission" date="2019-01" db="EMBL/GenBank/DDBJ databases">
        <title>Halorientalis sp. F13-25 a new haloarchaeum isolated from hypersaline water.</title>
        <authorList>
            <person name="Ana D.-V."/>
            <person name="Cristina S.-P."/>
            <person name="Antonio V."/>
        </authorList>
    </citation>
    <scope>NUCLEOTIDE SEQUENCE [LARGE SCALE GENOMIC DNA]</scope>
    <source>
        <strain evidence="1 2">F13-25</strain>
    </source>
</reference>
<name>A0A498KTH1_9EURY</name>
<dbReference type="InterPro" id="IPR036388">
    <property type="entry name" value="WH-like_DNA-bd_sf"/>
</dbReference>
<accession>A0A498KTH1</accession>
<dbReference type="EMBL" id="RDFA01000005">
    <property type="protein sequence ID" value="RXK48008.1"/>
    <property type="molecule type" value="Genomic_DNA"/>
</dbReference>
<dbReference type="OrthoDB" id="214685at2157"/>
<keyword evidence="2" id="KW-1185">Reference proteome</keyword>
<protein>
    <submittedName>
        <fullName evidence="1">Lrp/AsnC family transcriptional regulator</fullName>
    </submittedName>
</protein>
<evidence type="ECO:0000313" key="2">
    <source>
        <dbReference type="Proteomes" id="UP000289691"/>
    </source>
</evidence>